<dbReference type="GO" id="GO:0016020">
    <property type="term" value="C:membrane"/>
    <property type="evidence" value="ECO:0007669"/>
    <property type="project" value="TreeGrafter"/>
</dbReference>
<dbReference type="Gene3D" id="3.30.560.10">
    <property type="entry name" value="Glucose Oxidase, domain 3"/>
    <property type="match status" value="1"/>
</dbReference>
<dbReference type="AlphaFoldDB" id="A0A348HCV7"/>
<keyword evidence="4 5" id="KW-0274">FAD</keyword>
<organism evidence="8 9">
    <name type="scientific">Zymobacter palmae</name>
    <dbReference type="NCBI Taxonomy" id="33074"/>
    <lineage>
        <taxon>Bacteria</taxon>
        <taxon>Pseudomonadati</taxon>
        <taxon>Pseudomonadota</taxon>
        <taxon>Gammaproteobacteria</taxon>
        <taxon>Oceanospirillales</taxon>
        <taxon>Halomonadaceae</taxon>
        <taxon>Zymobacter group</taxon>
        <taxon>Zymobacter</taxon>
    </lineage>
</organism>
<name>A0A348HCV7_9GAMM</name>
<dbReference type="Pfam" id="PF00732">
    <property type="entry name" value="GMC_oxred_N"/>
    <property type="match status" value="1"/>
</dbReference>
<dbReference type="PANTHER" id="PTHR11552:SF147">
    <property type="entry name" value="CHOLINE DEHYDROGENASE, MITOCHONDRIAL"/>
    <property type="match status" value="1"/>
</dbReference>
<dbReference type="GO" id="GO:0008812">
    <property type="term" value="F:choline dehydrogenase activity"/>
    <property type="evidence" value="ECO:0007669"/>
    <property type="project" value="TreeGrafter"/>
</dbReference>
<dbReference type="GO" id="GO:0050660">
    <property type="term" value="F:flavin adenine dinucleotide binding"/>
    <property type="evidence" value="ECO:0007669"/>
    <property type="project" value="InterPro"/>
</dbReference>
<dbReference type="SUPFAM" id="SSF54373">
    <property type="entry name" value="FAD-linked reductases, C-terminal domain"/>
    <property type="match status" value="1"/>
</dbReference>
<dbReference type="OrthoDB" id="9785276at2"/>
<evidence type="ECO:0000259" key="7">
    <source>
        <dbReference type="PROSITE" id="PS00624"/>
    </source>
</evidence>
<dbReference type="InterPro" id="IPR007867">
    <property type="entry name" value="GMC_OxRtase_C"/>
</dbReference>
<comment type="similarity">
    <text evidence="2 5">Belongs to the GMC oxidoreductase family.</text>
</comment>
<evidence type="ECO:0000256" key="1">
    <source>
        <dbReference type="ARBA" id="ARBA00001974"/>
    </source>
</evidence>
<evidence type="ECO:0000256" key="2">
    <source>
        <dbReference type="ARBA" id="ARBA00010790"/>
    </source>
</evidence>
<dbReference type="Gene3D" id="3.50.50.60">
    <property type="entry name" value="FAD/NAD(P)-binding domain"/>
    <property type="match status" value="1"/>
</dbReference>
<dbReference type="InterPro" id="IPR012132">
    <property type="entry name" value="GMC_OxRdtase"/>
</dbReference>
<keyword evidence="9" id="KW-1185">Reference proteome</keyword>
<evidence type="ECO:0000313" key="8">
    <source>
        <dbReference type="EMBL" id="BBG29459.1"/>
    </source>
</evidence>
<feature type="domain" description="Glucose-methanol-choline oxidoreductase N-terminal" evidence="6">
    <location>
        <begin position="91"/>
        <end position="114"/>
    </location>
</feature>
<gene>
    <name evidence="8" type="ORF">ZBT109_0681</name>
</gene>
<dbReference type="STRING" id="1123510.GCA_000620025_01996"/>
<dbReference type="PIRSF" id="PIRSF000137">
    <property type="entry name" value="Alcohol_oxidase"/>
    <property type="match status" value="1"/>
</dbReference>
<dbReference type="Proteomes" id="UP000267342">
    <property type="component" value="Chromosome"/>
</dbReference>
<accession>A0A348HCV7</accession>
<protein>
    <submittedName>
        <fullName evidence="8">Choline dehydrogenase and related flavoproteins</fullName>
    </submittedName>
</protein>
<dbReference type="PROSITE" id="PS00623">
    <property type="entry name" value="GMC_OXRED_1"/>
    <property type="match status" value="1"/>
</dbReference>
<dbReference type="InterPro" id="IPR036188">
    <property type="entry name" value="FAD/NAD-bd_sf"/>
</dbReference>
<dbReference type="KEGG" id="zpl:ZBT109_0681"/>
<dbReference type="Pfam" id="PF05199">
    <property type="entry name" value="GMC_oxred_C"/>
    <property type="match status" value="1"/>
</dbReference>
<dbReference type="GO" id="GO:0019285">
    <property type="term" value="P:glycine betaine biosynthetic process from choline"/>
    <property type="evidence" value="ECO:0007669"/>
    <property type="project" value="TreeGrafter"/>
</dbReference>
<dbReference type="PANTHER" id="PTHR11552">
    <property type="entry name" value="GLUCOSE-METHANOL-CHOLINE GMC OXIDOREDUCTASE"/>
    <property type="match status" value="1"/>
</dbReference>
<dbReference type="PROSITE" id="PS00624">
    <property type="entry name" value="GMC_OXRED_2"/>
    <property type="match status" value="1"/>
</dbReference>
<dbReference type="SUPFAM" id="SSF51905">
    <property type="entry name" value="FAD/NAD(P)-binding domain"/>
    <property type="match status" value="1"/>
</dbReference>
<feature type="domain" description="Glucose-methanol-choline oxidoreductase N-terminal" evidence="7">
    <location>
        <begin position="266"/>
        <end position="280"/>
    </location>
</feature>
<dbReference type="RefSeq" id="WP_038278159.1">
    <property type="nucleotide sequence ID" value="NZ_AP018933.1"/>
</dbReference>
<dbReference type="EMBL" id="AP018933">
    <property type="protein sequence ID" value="BBG29459.1"/>
    <property type="molecule type" value="Genomic_DNA"/>
</dbReference>
<comment type="cofactor">
    <cofactor evidence="1">
        <name>FAD</name>
        <dbReference type="ChEBI" id="CHEBI:57692"/>
    </cofactor>
</comment>
<sequence>MSNTSRGQHREYDYIIVGAGSAGSVIAMRLTEDSHARVLLLEAGDAERRFDLNTQMPAAHIDTDHGSRHHWEYHTAPEPHLNNRRITCVHGKGLGGSSLINNMCYLRGNAQDLEHWATLDGLSDWHYADCLPYYRKAENRDIGPNDYHGDEGPLSVTTADIDAYPLNRAFIEAAKQAGYAETADMNGYRQEGFGPIDRLTTHEGRRASTARSYLDIAKGRSNLSVETQATADRILFDGTRAIGVRYQQHGQTRDAFAQSDVIICAGAIASPALLQRSGVGDPALLSSLGIEVVHPLSSVGKHLQDHLDVSMQYRCTPPPALYATLSRMKRFQATAQWLFKGIGPSVSNQIEAGGFIRTDEQEHSPDIQYRLQPLQSSQSAVHGGFQVVITLVRSDSRGRVDITSRDPHSSPRIQLAYASTAQDRERLRRGIRIVRRILQQSAVENWQVQEIVPGPDCTTDDAIDAFVQAHAVSAHHLGGSCRMGEGDEAVTDAQGRVHGTDHLRVIDASLMPTLVTGNQHATTLMMAELIADRIRGKAPLARSTAPSYRLHADS</sequence>
<evidence type="ECO:0000256" key="4">
    <source>
        <dbReference type="ARBA" id="ARBA00022827"/>
    </source>
</evidence>
<keyword evidence="3 5" id="KW-0285">Flavoprotein</keyword>
<evidence type="ECO:0000259" key="6">
    <source>
        <dbReference type="PROSITE" id="PS00623"/>
    </source>
</evidence>
<evidence type="ECO:0000313" key="9">
    <source>
        <dbReference type="Proteomes" id="UP000267342"/>
    </source>
</evidence>
<evidence type="ECO:0000256" key="3">
    <source>
        <dbReference type="ARBA" id="ARBA00022630"/>
    </source>
</evidence>
<proteinExistence type="inferred from homology"/>
<dbReference type="InterPro" id="IPR000172">
    <property type="entry name" value="GMC_OxRdtase_N"/>
</dbReference>
<evidence type="ECO:0000256" key="5">
    <source>
        <dbReference type="RuleBase" id="RU003968"/>
    </source>
</evidence>
<dbReference type="NCBIfam" id="NF002550">
    <property type="entry name" value="PRK02106.1"/>
    <property type="match status" value="1"/>
</dbReference>
<reference evidence="8 9" key="1">
    <citation type="submission" date="2018-09" db="EMBL/GenBank/DDBJ databases">
        <title>Zymobacter palmae IAM14233 (=T109) whole genome analysis.</title>
        <authorList>
            <person name="Yanase H."/>
        </authorList>
    </citation>
    <scope>NUCLEOTIDE SEQUENCE [LARGE SCALE GENOMIC DNA]</scope>
    <source>
        <strain evidence="8 9">IAM14233</strain>
    </source>
</reference>